<dbReference type="Proteomes" id="UP000422822">
    <property type="component" value="Chromosome"/>
</dbReference>
<dbReference type="Gene3D" id="1.10.10.600">
    <property type="entry name" value="IscX-like"/>
    <property type="match status" value="1"/>
</dbReference>
<dbReference type="PANTHER" id="PTHR37532:SF1">
    <property type="entry name" value="PROTEIN ISCX"/>
    <property type="match status" value="1"/>
</dbReference>
<dbReference type="PIRSF" id="PIRSF039003">
    <property type="entry name" value="IscX"/>
    <property type="match status" value="1"/>
</dbReference>
<dbReference type="NCBIfam" id="TIGR03412">
    <property type="entry name" value="iscX_yfhJ"/>
    <property type="match status" value="1"/>
</dbReference>
<dbReference type="InterPro" id="IPR007479">
    <property type="entry name" value="ISC_FeS_clus_asmbl_IscsX"/>
</dbReference>
<dbReference type="GO" id="GO:0005829">
    <property type="term" value="C:cytosol"/>
    <property type="evidence" value="ECO:0007669"/>
    <property type="project" value="TreeGrafter"/>
</dbReference>
<dbReference type="EMBL" id="CP033455">
    <property type="protein sequence ID" value="QGR03198.1"/>
    <property type="molecule type" value="Genomic_DNA"/>
</dbReference>
<evidence type="ECO:0000313" key="2">
    <source>
        <dbReference type="Proteomes" id="UP000422822"/>
    </source>
</evidence>
<organism evidence="1 2">
    <name type="scientific">Ehrlichia ruminantium</name>
    <name type="common">heartwater rickettsia</name>
    <name type="synonym">Cowdria ruminantium</name>
    <dbReference type="NCBI Taxonomy" id="779"/>
    <lineage>
        <taxon>Bacteria</taxon>
        <taxon>Pseudomonadati</taxon>
        <taxon>Pseudomonadota</taxon>
        <taxon>Alphaproteobacteria</taxon>
        <taxon>Rickettsiales</taxon>
        <taxon>Anaplasmataceae</taxon>
        <taxon>Ehrlichia</taxon>
    </lineage>
</organism>
<keyword evidence="2" id="KW-1185">Reference proteome</keyword>
<accession>A0AAE6QAG7</accession>
<evidence type="ECO:0000313" key="1">
    <source>
        <dbReference type="EMBL" id="QGR03198.1"/>
    </source>
</evidence>
<dbReference type="GO" id="GO:0008198">
    <property type="term" value="F:ferrous iron binding"/>
    <property type="evidence" value="ECO:0007669"/>
    <property type="project" value="TreeGrafter"/>
</dbReference>
<protein>
    <submittedName>
        <fullName evidence="1">Fe-S assembly protein IscX</fullName>
    </submittedName>
</protein>
<name>A0AAE6QAG7_EHRRU</name>
<dbReference type="Pfam" id="PF04384">
    <property type="entry name" value="Fe-S_assembly"/>
    <property type="match status" value="1"/>
</dbReference>
<dbReference type="AlphaFoldDB" id="A0AAE6QAG7"/>
<dbReference type="GO" id="GO:0016226">
    <property type="term" value="P:iron-sulfur cluster assembly"/>
    <property type="evidence" value="ECO:0007669"/>
    <property type="project" value="UniProtKB-UniRule"/>
</dbReference>
<proteinExistence type="predicted"/>
<reference evidence="1 2" key="1">
    <citation type="submission" date="2018-10" db="EMBL/GenBank/DDBJ databases">
        <title>Propagation and draft genome sequences of three atypical Erhlichia ruminantium isolates.</title>
        <authorList>
            <person name="Liebenberg J."/>
            <person name="Steyn H."/>
            <person name="Josemans A."/>
            <person name="Zweygarth E."/>
        </authorList>
    </citation>
    <scope>NUCLEOTIDE SEQUENCE [LARGE SCALE GENOMIC DNA]</scope>
    <source>
        <strain evidence="1 2">Omatjenne</strain>
    </source>
</reference>
<dbReference type="InterPro" id="IPR036762">
    <property type="entry name" value="IscX-like_sf"/>
</dbReference>
<sequence length="69" mass="8173">MGFVMKWTDIESIAISLEENYPAQDIFYTRFTDLRLMVLKLPGFNDDDRGCNEKILESIQLAWNEERNK</sequence>
<dbReference type="PANTHER" id="PTHR37532">
    <property type="entry name" value="PROTEIN ISCX"/>
    <property type="match status" value="1"/>
</dbReference>
<dbReference type="SUPFAM" id="SSF140319">
    <property type="entry name" value="IscX-like"/>
    <property type="match status" value="1"/>
</dbReference>
<gene>
    <name evidence="1" type="primary">iscX</name>
    <name evidence="1" type="ORF">EDL80_01085</name>
</gene>